<dbReference type="GO" id="GO:0003677">
    <property type="term" value="F:DNA binding"/>
    <property type="evidence" value="ECO:0007669"/>
    <property type="project" value="UniProtKB-KW"/>
</dbReference>
<dbReference type="Pfam" id="PF00392">
    <property type="entry name" value="GntR"/>
    <property type="match status" value="1"/>
</dbReference>
<name>E9SAR5_RUMAL</name>
<evidence type="ECO:0000256" key="2">
    <source>
        <dbReference type="ARBA" id="ARBA00023015"/>
    </source>
</evidence>
<dbReference type="SUPFAM" id="SSF46785">
    <property type="entry name" value="Winged helix' DNA-binding domain"/>
    <property type="match status" value="1"/>
</dbReference>
<dbReference type="STRING" id="246199.CUS_8027"/>
<evidence type="ECO:0000256" key="3">
    <source>
        <dbReference type="ARBA" id="ARBA00023125"/>
    </source>
</evidence>
<keyword evidence="4" id="KW-0804">Transcription</keyword>
<dbReference type="eggNOG" id="COG2188">
    <property type="taxonomic scope" value="Bacteria"/>
</dbReference>
<dbReference type="InterPro" id="IPR051446">
    <property type="entry name" value="HTH_trans_reg/aminotransferase"/>
</dbReference>
<dbReference type="EMBL" id="ADKM02000062">
    <property type="protein sequence ID" value="EGC03644.1"/>
    <property type="molecule type" value="Genomic_DNA"/>
</dbReference>
<evidence type="ECO:0000313" key="7">
    <source>
        <dbReference type="Proteomes" id="UP000004259"/>
    </source>
</evidence>
<dbReference type="GO" id="GO:0003700">
    <property type="term" value="F:DNA-binding transcription factor activity"/>
    <property type="evidence" value="ECO:0007669"/>
    <property type="project" value="InterPro"/>
</dbReference>
<keyword evidence="2" id="KW-0805">Transcription regulation</keyword>
<keyword evidence="1" id="KW-0663">Pyridoxal phosphate</keyword>
<proteinExistence type="predicted"/>
<dbReference type="PANTHER" id="PTHR46577:SF1">
    <property type="entry name" value="HTH-TYPE TRANSCRIPTIONAL REGULATORY PROTEIN GABR"/>
    <property type="match status" value="1"/>
</dbReference>
<dbReference type="RefSeq" id="WP_002848471.1">
    <property type="nucleotide sequence ID" value="NZ_ADKM02000062.1"/>
</dbReference>
<gene>
    <name evidence="6" type="ORF">CUS_8027</name>
</gene>
<dbReference type="SMART" id="SM00345">
    <property type="entry name" value="HTH_GNTR"/>
    <property type="match status" value="1"/>
</dbReference>
<sequence length="76" mass="8409">MEIKIDTNCHQPMIEQVAGQIRALIEDGSLARGEVLPAVRVLADKLNISRLTTGRAYEALCREGILRRTDDGFTVV</sequence>
<dbReference type="OrthoDB" id="9802328at2"/>
<evidence type="ECO:0000256" key="1">
    <source>
        <dbReference type="ARBA" id="ARBA00022898"/>
    </source>
</evidence>
<dbReference type="Gene3D" id="1.10.10.10">
    <property type="entry name" value="Winged helix-like DNA-binding domain superfamily/Winged helix DNA-binding domain"/>
    <property type="match status" value="1"/>
</dbReference>
<keyword evidence="3" id="KW-0238">DNA-binding</keyword>
<comment type="caution">
    <text evidence="6">The sequence shown here is derived from an EMBL/GenBank/DDBJ whole genome shotgun (WGS) entry which is preliminary data.</text>
</comment>
<dbReference type="PANTHER" id="PTHR46577">
    <property type="entry name" value="HTH-TYPE TRANSCRIPTIONAL REGULATORY PROTEIN GABR"/>
    <property type="match status" value="1"/>
</dbReference>
<dbReference type="InterPro" id="IPR036388">
    <property type="entry name" value="WH-like_DNA-bd_sf"/>
</dbReference>
<evidence type="ECO:0000256" key="4">
    <source>
        <dbReference type="ARBA" id="ARBA00023163"/>
    </source>
</evidence>
<dbReference type="Proteomes" id="UP000004259">
    <property type="component" value="Unassembled WGS sequence"/>
</dbReference>
<dbReference type="InterPro" id="IPR000524">
    <property type="entry name" value="Tscrpt_reg_HTH_GntR"/>
</dbReference>
<protein>
    <submittedName>
        <fullName evidence="6">Transcriptional regulator, GntR family</fullName>
    </submittedName>
</protein>
<reference evidence="6 7" key="1">
    <citation type="submission" date="2011-02" db="EMBL/GenBank/DDBJ databases">
        <authorList>
            <person name="Nelson K.E."/>
            <person name="Sutton G."/>
            <person name="Torralba M."/>
            <person name="Durkin S."/>
            <person name="Harkins D."/>
            <person name="Montgomery R."/>
            <person name="Ziemer C."/>
            <person name="Klaassens E."/>
            <person name="Ocuiv P."/>
            <person name="Morrison M."/>
        </authorList>
    </citation>
    <scope>NUCLEOTIDE SEQUENCE [LARGE SCALE GENOMIC DNA]</scope>
    <source>
        <strain evidence="6 7">8</strain>
    </source>
</reference>
<evidence type="ECO:0000259" key="5">
    <source>
        <dbReference type="PROSITE" id="PS50949"/>
    </source>
</evidence>
<feature type="domain" description="HTH gntR-type" evidence="5">
    <location>
        <begin position="11"/>
        <end position="76"/>
    </location>
</feature>
<dbReference type="PROSITE" id="PS50949">
    <property type="entry name" value="HTH_GNTR"/>
    <property type="match status" value="1"/>
</dbReference>
<keyword evidence="7" id="KW-1185">Reference proteome</keyword>
<evidence type="ECO:0000313" key="6">
    <source>
        <dbReference type="EMBL" id="EGC03644.1"/>
    </source>
</evidence>
<dbReference type="AlphaFoldDB" id="E9SAR5"/>
<dbReference type="PRINTS" id="PR00035">
    <property type="entry name" value="HTHGNTR"/>
</dbReference>
<accession>E9SAR5</accession>
<organism evidence="6 7">
    <name type="scientific">Ruminococcus albus 8</name>
    <dbReference type="NCBI Taxonomy" id="246199"/>
    <lineage>
        <taxon>Bacteria</taxon>
        <taxon>Bacillati</taxon>
        <taxon>Bacillota</taxon>
        <taxon>Clostridia</taxon>
        <taxon>Eubacteriales</taxon>
        <taxon>Oscillospiraceae</taxon>
        <taxon>Ruminococcus</taxon>
    </lineage>
</organism>
<dbReference type="InterPro" id="IPR036390">
    <property type="entry name" value="WH_DNA-bd_sf"/>
</dbReference>